<feature type="binding site" evidence="6">
    <location>
        <position position="105"/>
    </location>
    <ligand>
        <name>a divalent metal cation</name>
        <dbReference type="ChEBI" id="CHEBI:60240"/>
        <label>2</label>
        <note>catalytic</note>
    </ligand>
</feature>
<dbReference type="GO" id="GO:0006508">
    <property type="term" value="P:proteolysis"/>
    <property type="evidence" value="ECO:0007669"/>
    <property type="project" value="UniProtKB-KW"/>
</dbReference>
<comment type="catalytic activity">
    <reaction evidence="6 7">
        <text>Release of N-terminal amino acids, preferentially methionine, from peptides and arylamides.</text>
        <dbReference type="EC" id="3.4.11.18"/>
    </reaction>
</comment>
<dbReference type="InterPro" id="IPR000994">
    <property type="entry name" value="Pept_M24"/>
</dbReference>
<feature type="binding site" evidence="6">
    <location>
        <position position="175"/>
    </location>
    <ligand>
        <name>substrate</name>
    </ligand>
</feature>
<proteinExistence type="inferred from homology"/>
<reference evidence="9 10" key="1">
    <citation type="submission" date="2013-09" db="EMBL/GenBank/DDBJ databases">
        <authorList>
            <person name="Zeng Z."/>
            <person name="Chen C."/>
        </authorList>
    </citation>
    <scope>NUCLEOTIDE SEQUENCE [LARGE SCALE GENOMIC DNA]</scope>
    <source>
        <strain evidence="9 10">GH29-5</strain>
    </source>
</reference>
<dbReference type="InterPro" id="IPR002467">
    <property type="entry name" value="Pept_M24A_MAP1"/>
</dbReference>
<protein>
    <recommendedName>
        <fullName evidence="6 7">Methionine aminopeptidase</fullName>
        <shortName evidence="6">MAP</shortName>
        <shortName evidence="6">MetAP</shortName>
        <ecNumber evidence="6 7">3.4.11.18</ecNumber>
    </recommendedName>
    <alternativeName>
        <fullName evidence="6">Peptidase M</fullName>
    </alternativeName>
</protein>
<evidence type="ECO:0000256" key="6">
    <source>
        <dbReference type="HAMAP-Rule" id="MF_01974"/>
    </source>
</evidence>
<keyword evidence="3 6" id="KW-0645">Protease</keyword>
<evidence type="ECO:0000256" key="7">
    <source>
        <dbReference type="RuleBase" id="RU003653"/>
    </source>
</evidence>
<evidence type="ECO:0000256" key="1">
    <source>
        <dbReference type="ARBA" id="ARBA00002521"/>
    </source>
</evidence>
<dbReference type="Pfam" id="PF00557">
    <property type="entry name" value="Peptidase_M24"/>
    <property type="match status" value="1"/>
</dbReference>
<feature type="binding site" evidence="6">
    <location>
        <position position="105"/>
    </location>
    <ligand>
        <name>a divalent metal cation</name>
        <dbReference type="ChEBI" id="CHEBI:60240"/>
        <label>1</label>
    </ligand>
</feature>
<feature type="binding site" evidence="6">
    <location>
        <position position="202"/>
    </location>
    <ligand>
        <name>a divalent metal cation</name>
        <dbReference type="ChEBI" id="CHEBI:60240"/>
        <label>2</label>
        <note>catalytic</note>
    </ligand>
</feature>
<dbReference type="PANTHER" id="PTHR43330:SF13">
    <property type="entry name" value="METHIONINE AMINOPEPTIDASE 2"/>
    <property type="match status" value="1"/>
</dbReference>
<accession>A0A0A2LW70</accession>
<feature type="binding site" evidence="6">
    <location>
        <position position="94"/>
    </location>
    <ligand>
        <name>a divalent metal cation</name>
        <dbReference type="ChEBI" id="CHEBI:60240"/>
        <label>1</label>
    </ligand>
</feature>
<feature type="binding site" evidence="6">
    <location>
        <position position="233"/>
    </location>
    <ligand>
        <name>a divalent metal cation</name>
        <dbReference type="ChEBI" id="CHEBI:60240"/>
        <label>1</label>
    </ligand>
</feature>
<feature type="binding site" evidence="6">
    <location>
        <position position="168"/>
    </location>
    <ligand>
        <name>a divalent metal cation</name>
        <dbReference type="ChEBI" id="CHEBI:60240"/>
        <label>2</label>
        <note>catalytic</note>
    </ligand>
</feature>
<dbReference type="InterPro" id="IPR036005">
    <property type="entry name" value="Creatinase/aminopeptidase-like"/>
</dbReference>
<comment type="cofactor">
    <cofactor evidence="6">
        <name>Co(2+)</name>
        <dbReference type="ChEBI" id="CHEBI:48828"/>
    </cofactor>
    <cofactor evidence="6">
        <name>Zn(2+)</name>
        <dbReference type="ChEBI" id="CHEBI:29105"/>
    </cofactor>
    <cofactor evidence="6">
        <name>Mn(2+)</name>
        <dbReference type="ChEBI" id="CHEBI:29035"/>
    </cofactor>
    <cofactor evidence="6">
        <name>Fe(2+)</name>
        <dbReference type="ChEBI" id="CHEBI:29033"/>
    </cofactor>
    <text evidence="6">Binds 2 divalent metal cations per subunit. Has a high-affinity and a low affinity metal-binding site. The true nature of the physiological cofactor is under debate. The enzyme is active with cobalt, zinc, manganese or divalent iron ions. Most likely, methionine aminopeptidases function as mononuclear Fe(2+)-metalloproteases under physiological conditions, and the catalytically relevant metal-binding site has been assigned to the histidine-containing high-affinity site.</text>
</comment>
<dbReference type="eggNOG" id="COG0024">
    <property type="taxonomic scope" value="Bacteria"/>
</dbReference>
<comment type="function">
    <text evidence="1 6">Removes the N-terminal methionine from nascent proteins. The N-terminal methionine is often cleaved when the second residue in the primary sequence is small and uncharged (Met-Ala-, Cys, Gly, Pro, Ser, Thr, or Val). Requires deformylation of the N(alpha)-formylated initiator methionine before it can be hydrolyzed.</text>
</comment>
<keyword evidence="4 6" id="KW-0479">Metal-binding</keyword>
<evidence type="ECO:0000313" key="10">
    <source>
        <dbReference type="Proteomes" id="UP000030121"/>
    </source>
</evidence>
<feature type="binding site" evidence="6">
    <location>
        <position position="76"/>
    </location>
    <ligand>
        <name>substrate</name>
    </ligand>
</feature>
<dbReference type="GO" id="GO:0046872">
    <property type="term" value="F:metal ion binding"/>
    <property type="evidence" value="ECO:0007669"/>
    <property type="project" value="UniProtKB-UniRule"/>
</dbReference>
<dbReference type="CDD" id="cd01086">
    <property type="entry name" value="MetAP1"/>
    <property type="match status" value="1"/>
</dbReference>
<dbReference type="EC" id="3.4.11.18" evidence="6 7"/>
<dbReference type="Proteomes" id="UP000030121">
    <property type="component" value="Unassembled WGS sequence"/>
</dbReference>
<evidence type="ECO:0000256" key="3">
    <source>
        <dbReference type="ARBA" id="ARBA00022670"/>
    </source>
</evidence>
<organism evidence="9 10">
    <name type="scientific">Flavobacterium suncheonense GH29-5 = DSM 17707</name>
    <dbReference type="NCBI Taxonomy" id="1121899"/>
    <lineage>
        <taxon>Bacteria</taxon>
        <taxon>Pseudomonadati</taxon>
        <taxon>Bacteroidota</taxon>
        <taxon>Flavobacteriia</taxon>
        <taxon>Flavobacteriales</taxon>
        <taxon>Flavobacteriaceae</taxon>
        <taxon>Flavobacterium</taxon>
    </lineage>
</organism>
<evidence type="ECO:0000313" key="9">
    <source>
        <dbReference type="EMBL" id="KGO84597.1"/>
    </source>
</evidence>
<keyword evidence="5 6" id="KW-0378">Hydrolase</keyword>
<dbReference type="Gene3D" id="3.90.230.10">
    <property type="entry name" value="Creatinase/methionine aminopeptidase superfamily"/>
    <property type="match status" value="1"/>
</dbReference>
<name>A0A0A2LW70_9FLAO</name>
<dbReference type="EMBL" id="JRLW01000080">
    <property type="protein sequence ID" value="KGO84597.1"/>
    <property type="molecule type" value="Genomic_DNA"/>
</dbReference>
<gene>
    <name evidence="6" type="primary">map</name>
    <name evidence="9" type="ORF">Q764_14430</name>
</gene>
<dbReference type="GO" id="GO:0004239">
    <property type="term" value="F:initiator methionyl aminopeptidase activity"/>
    <property type="evidence" value="ECO:0007669"/>
    <property type="project" value="UniProtKB-UniRule"/>
</dbReference>
<evidence type="ECO:0000256" key="5">
    <source>
        <dbReference type="ARBA" id="ARBA00022801"/>
    </source>
</evidence>
<keyword evidence="2 6" id="KW-0031">Aminopeptidase</keyword>
<dbReference type="PANTHER" id="PTHR43330">
    <property type="entry name" value="METHIONINE AMINOPEPTIDASE"/>
    <property type="match status" value="1"/>
</dbReference>
<comment type="subunit">
    <text evidence="6">Monomer.</text>
</comment>
<dbReference type="GO" id="GO:0070006">
    <property type="term" value="F:metalloaminopeptidase activity"/>
    <property type="evidence" value="ECO:0007669"/>
    <property type="project" value="UniProtKB-UniRule"/>
</dbReference>
<dbReference type="OrthoDB" id="9802055at2"/>
<evidence type="ECO:0000256" key="2">
    <source>
        <dbReference type="ARBA" id="ARBA00022438"/>
    </source>
</evidence>
<comment type="similarity">
    <text evidence="6">Belongs to the peptidase M24A family. Methionine aminopeptidase type 1 subfamily.</text>
</comment>
<evidence type="ECO:0000259" key="8">
    <source>
        <dbReference type="Pfam" id="PF00557"/>
    </source>
</evidence>
<dbReference type="PRINTS" id="PR00599">
    <property type="entry name" value="MAPEPTIDASE"/>
</dbReference>
<feature type="binding site" evidence="6">
    <location>
        <position position="233"/>
    </location>
    <ligand>
        <name>a divalent metal cation</name>
        <dbReference type="ChEBI" id="CHEBI:60240"/>
        <label>2</label>
        <note>catalytic</note>
    </ligand>
</feature>
<dbReference type="SUPFAM" id="SSF55920">
    <property type="entry name" value="Creatinase/aminopeptidase"/>
    <property type="match status" value="1"/>
</dbReference>
<keyword evidence="10" id="KW-1185">Reference proteome</keyword>
<comment type="caution">
    <text evidence="9">The sequence shown here is derived from an EMBL/GenBank/DDBJ whole genome shotgun (WGS) entry which is preliminary data.</text>
</comment>
<dbReference type="HAMAP" id="MF_01974">
    <property type="entry name" value="MetAP_1"/>
    <property type="match status" value="1"/>
</dbReference>
<evidence type="ECO:0000256" key="4">
    <source>
        <dbReference type="ARBA" id="ARBA00022723"/>
    </source>
</evidence>
<dbReference type="AlphaFoldDB" id="A0A0A2LW70"/>
<feature type="domain" description="Peptidase M24" evidence="8">
    <location>
        <begin position="12"/>
        <end position="240"/>
    </location>
</feature>
<dbReference type="InterPro" id="IPR001714">
    <property type="entry name" value="Pept_M24_MAP"/>
</dbReference>
<dbReference type="NCBIfam" id="TIGR00500">
    <property type="entry name" value="met_pdase_I"/>
    <property type="match status" value="1"/>
</dbReference>
<sequence length="254" mass="28397">MSITTESELIGMKKVSDIVAYTLKEMKNYVKPGMTTKELDDYGGSILKDFRANSAPFMTYKFPGWTCISVNNEFCHGIPSENKILREGDLINIDVSAELDGFWSDNGNSFVIGEDINQHQKLVDASKEILQKAINNIKGGVKIADIGHLMETEAKKKGYKVIKNLGGHGIGRSLHEQPDELLNYKNRFDQRRFKKNSVVAIETFISTTSSYTVELNDGWTMVGNKGGFMAQHEHTIVVTDGKPIILTEMNGVWN</sequence>
<dbReference type="RefSeq" id="WP_035745268.1">
    <property type="nucleotide sequence ID" value="NZ_JRLW01000080.1"/>
</dbReference>